<feature type="transmembrane region" description="Helical" evidence="6">
    <location>
        <begin position="191"/>
        <end position="213"/>
    </location>
</feature>
<comment type="subcellular location">
    <subcellularLocation>
        <location evidence="1">Endomembrane system</location>
        <topology evidence="1">Multi-pass membrane protein</topology>
    </subcellularLocation>
</comment>
<dbReference type="RefSeq" id="WP_073044319.1">
    <property type="nucleotide sequence ID" value="NZ_FQUO01000010.1"/>
</dbReference>
<gene>
    <name evidence="7" type="ORF">SAMN05444008_110155</name>
</gene>
<evidence type="ECO:0000256" key="1">
    <source>
        <dbReference type="ARBA" id="ARBA00004127"/>
    </source>
</evidence>
<dbReference type="AlphaFoldDB" id="A0A1M5DB85"/>
<keyword evidence="8" id="KW-1185">Reference proteome</keyword>
<dbReference type="PANTHER" id="PTHR23519:SF1">
    <property type="entry name" value="AUTOPHAGY-RELATED PROTEIN 22"/>
    <property type="match status" value="1"/>
</dbReference>
<dbReference type="InterPro" id="IPR036259">
    <property type="entry name" value="MFS_trans_sf"/>
</dbReference>
<evidence type="ECO:0000313" key="7">
    <source>
        <dbReference type="EMBL" id="SHF64191.1"/>
    </source>
</evidence>
<dbReference type="STRING" id="1302690.BUE76_20700"/>
<evidence type="ECO:0000256" key="6">
    <source>
        <dbReference type="SAM" id="Phobius"/>
    </source>
</evidence>
<feature type="transmembrane region" description="Helical" evidence="6">
    <location>
        <begin position="377"/>
        <end position="398"/>
    </location>
</feature>
<reference evidence="7 8" key="1">
    <citation type="submission" date="2016-11" db="EMBL/GenBank/DDBJ databases">
        <authorList>
            <person name="Jaros S."/>
            <person name="Januszkiewicz K."/>
            <person name="Wedrychowicz H."/>
        </authorList>
    </citation>
    <scope>NUCLEOTIDE SEQUENCE [LARGE SCALE GENOMIC DNA]</scope>
    <source>
        <strain evidence="7 8">DSM 26897</strain>
    </source>
</reference>
<feature type="transmembrane region" description="Helical" evidence="6">
    <location>
        <begin position="63"/>
        <end position="83"/>
    </location>
</feature>
<dbReference type="GO" id="GO:0012505">
    <property type="term" value="C:endomembrane system"/>
    <property type="evidence" value="ECO:0007669"/>
    <property type="project" value="UniProtKB-SubCell"/>
</dbReference>
<dbReference type="SUPFAM" id="SSF103473">
    <property type="entry name" value="MFS general substrate transporter"/>
    <property type="match status" value="1"/>
</dbReference>
<dbReference type="Proteomes" id="UP000184368">
    <property type="component" value="Unassembled WGS sequence"/>
</dbReference>
<keyword evidence="4 6" id="KW-1133">Transmembrane helix</keyword>
<evidence type="ECO:0000256" key="2">
    <source>
        <dbReference type="ARBA" id="ARBA00022448"/>
    </source>
</evidence>
<feature type="transmembrane region" description="Helical" evidence="6">
    <location>
        <begin position="120"/>
        <end position="139"/>
    </location>
</feature>
<keyword evidence="3 6" id="KW-0812">Transmembrane</keyword>
<dbReference type="EMBL" id="FQUO01000010">
    <property type="protein sequence ID" value="SHF64191.1"/>
    <property type="molecule type" value="Genomic_DNA"/>
</dbReference>
<dbReference type="InterPro" id="IPR024671">
    <property type="entry name" value="Atg22-like"/>
</dbReference>
<feature type="transmembrane region" description="Helical" evidence="6">
    <location>
        <begin position="160"/>
        <end position="179"/>
    </location>
</feature>
<evidence type="ECO:0000313" key="8">
    <source>
        <dbReference type="Proteomes" id="UP000184368"/>
    </source>
</evidence>
<feature type="transmembrane region" description="Helical" evidence="6">
    <location>
        <begin position="316"/>
        <end position="334"/>
    </location>
</feature>
<keyword evidence="2" id="KW-0813">Transport</keyword>
<dbReference type="Pfam" id="PF11700">
    <property type="entry name" value="ATG22"/>
    <property type="match status" value="1"/>
</dbReference>
<dbReference type="Gene3D" id="1.20.1250.20">
    <property type="entry name" value="MFS general substrate transporter like domains"/>
    <property type="match status" value="1"/>
</dbReference>
<feature type="transmembrane region" description="Helical" evidence="6">
    <location>
        <begin position="253"/>
        <end position="274"/>
    </location>
</feature>
<dbReference type="PANTHER" id="PTHR23519">
    <property type="entry name" value="AUTOPHAGY-RELATED PROTEIN 22"/>
    <property type="match status" value="1"/>
</dbReference>
<accession>A0A1M5DB85</accession>
<feature type="transmembrane region" description="Helical" evidence="6">
    <location>
        <begin position="95"/>
        <end position="114"/>
    </location>
</feature>
<feature type="transmembrane region" description="Helical" evidence="6">
    <location>
        <begin position="410"/>
        <end position="428"/>
    </location>
</feature>
<name>A0A1M5DB85_9BACT</name>
<feature type="transmembrane region" description="Helical" evidence="6">
    <location>
        <begin position="340"/>
        <end position="356"/>
    </location>
</feature>
<organism evidence="7 8">
    <name type="scientific">Cnuella takakiae</name>
    <dbReference type="NCBI Taxonomy" id="1302690"/>
    <lineage>
        <taxon>Bacteria</taxon>
        <taxon>Pseudomonadati</taxon>
        <taxon>Bacteroidota</taxon>
        <taxon>Chitinophagia</taxon>
        <taxon>Chitinophagales</taxon>
        <taxon>Chitinophagaceae</taxon>
        <taxon>Cnuella</taxon>
    </lineage>
</organism>
<evidence type="ECO:0000256" key="5">
    <source>
        <dbReference type="ARBA" id="ARBA00023136"/>
    </source>
</evidence>
<protein>
    <submittedName>
        <fullName evidence="7">MFS transporter, UMF1 family</fullName>
    </submittedName>
</protein>
<proteinExistence type="predicted"/>
<dbReference type="InterPro" id="IPR050495">
    <property type="entry name" value="ATG22/LtaA_families"/>
</dbReference>
<keyword evidence="5 6" id="KW-0472">Membrane</keyword>
<dbReference type="OrthoDB" id="9768783at2"/>
<feature type="transmembrane region" description="Helical" evidence="6">
    <location>
        <begin position="286"/>
        <end position="304"/>
    </location>
</feature>
<evidence type="ECO:0000256" key="4">
    <source>
        <dbReference type="ARBA" id="ARBA00022989"/>
    </source>
</evidence>
<sequence>MQQTASKKVVNAWAMYDWANSAYNLVITTTIFPEYFAAITGDDNPATLDTVQFLGRTFRSDSLYSYSLSFAFLIVALASPLLSSIADTRGNKKHFLAFFMTMGSIACCSLYFFTSERLGLGIFCMIIACIGYWSSLVFYNSYLPEIAAPQDRDRISAKGFAFGYIGSVLLQLICFLFVLKHDWFGFADTGAGSRFSFLATGIWWFLFALVPLYRLPRYSMTLIDPNRSAVFNGYVELRKVWQQLKQLPPLRRFLGAYFFYNMGVQTVMLAATLYAKSELQIPTANLIIALVLIQLIAVPGAFAISKLSEKVGNIRALMIVVAIWIGLCVAGYLAPVGGVVYFYLLAAAIGFVMGGIQSLSRSTYAKLMPDTKDTTSFFSFFDVTEKIANVVGLFAFGYISELTGTQRNSVLALVVYFIIGLLNLFYTLRTKPKTDYPATA</sequence>
<evidence type="ECO:0000256" key="3">
    <source>
        <dbReference type="ARBA" id="ARBA00022692"/>
    </source>
</evidence>